<dbReference type="Proteomes" id="UP001595699">
    <property type="component" value="Unassembled WGS sequence"/>
</dbReference>
<evidence type="ECO:0000313" key="3">
    <source>
        <dbReference type="Proteomes" id="UP001595699"/>
    </source>
</evidence>
<name>A0ABV7YK27_9ACTN</name>
<sequence>MSPARWRGGCLLAALAFAVSCSPGIVVEQAEGGRLGGDWRPAAWITDDGHLAVVVAGSSGCPTEPVEVEPLDPHHLVVTVRPDEPSNGAVCTADLVPTTSVIRLPAEISAPPLTVDFRGKGHGVPHSVTLR</sequence>
<evidence type="ECO:0000313" key="2">
    <source>
        <dbReference type="EMBL" id="MFC3764991.1"/>
    </source>
</evidence>
<dbReference type="PROSITE" id="PS51257">
    <property type="entry name" value="PROKAR_LIPOPROTEIN"/>
    <property type="match status" value="1"/>
</dbReference>
<evidence type="ECO:0000256" key="1">
    <source>
        <dbReference type="SAM" id="SignalP"/>
    </source>
</evidence>
<feature type="signal peptide" evidence="1">
    <location>
        <begin position="1"/>
        <end position="18"/>
    </location>
</feature>
<reference evidence="3" key="1">
    <citation type="journal article" date="2019" name="Int. J. Syst. Evol. Microbiol.">
        <title>The Global Catalogue of Microorganisms (GCM) 10K type strain sequencing project: providing services to taxonomists for standard genome sequencing and annotation.</title>
        <authorList>
            <consortium name="The Broad Institute Genomics Platform"/>
            <consortium name="The Broad Institute Genome Sequencing Center for Infectious Disease"/>
            <person name="Wu L."/>
            <person name="Ma J."/>
        </authorList>
    </citation>
    <scope>NUCLEOTIDE SEQUENCE [LARGE SCALE GENOMIC DNA]</scope>
    <source>
        <strain evidence="3">CGMCC 4.7241</strain>
    </source>
</reference>
<keyword evidence="1" id="KW-0732">Signal</keyword>
<dbReference type="RefSeq" id="WP_205119288.1">
    <property type="nucleotide sequence ID" value="NZ_JAFBCM010000001.1"/>
</dbReference>
<proteinExistence type="predicted"/>
<protein>
    <recommendedName>
        <fullName evidence="4">Lipoprotein</fullName>
    </recommendedName>
</protein>
<comment type="caution">
    <text evidence="2">The sequence shown here is derived from an EMBL/GenBank/DDBJ whole genome shotgun (WGS) entry which is preliminary data.</text>
</comment>
<organism evidence="2 3">
    <name type="scientific">Tenggerimyces flavus</name>
    <dbReference type="NCBI Taxonomy" id="1708749"/>
    <lineage>
        <taxon>Bacteria</taxon>
        <taxon>Bacillati</taxon>
        <taxon>Actinomycetota</taxon>
        <taxon>Actinomycetes</taxon>
        <taxon>Propionibacteriales</taxon>
        <taxon>Nocardioidaceae</taxon>
        <taxon>Tenggerimyces</taxon>
    </lineage>
</organism>
<accession>A0ABV7YK27</accession>
<dbReference type="EMBL" id="JBHRZH010000036">
    <property type="protein sequence ID" value="MFC3764991.1"/>
    <property type="molecule type" value="Genomic_DNA"/>
</dbReference>
<gene>
    <name evidence="2" type="ORF">ACFOUW_29425</name>
</gene>
<feature type="chain" id="PRO_5045377023" description="Lipoprotein" evidence="1">
    <location>
        <begin position="19"/>
        <end position="131"/>
    </location>
</feature>
<evidence type="ECO:0008006" key="4">
    <source>
        <dbReference type="Google" id="ProtNLM"/>
    </source>
</evidence>
<keyword evidence="3" id="KW-1185">Reference proteome</keyword>